<keyword evidence="1" id="KW-0812">Transmembrane</keyword>
<evidence type="ECO:0000256" key="1">
    <source>
        <dbReference type="SAM" id="Phobius"/>
    </source>
</evidence>
<feature type="domain" description="FecR protein" evidence="2">
    <location>
        <begin position="161"/>
        <end position="255"/>
    </location>
</feature>
<reference evidence="4 5" key="1">
    <citation type="submission" date="2019-02" db="EMBL/GenBank/DDBJ databases">
        <title>Pedobacter sp. RP-1-14 sp. nov., isolated from Arctic soil.</title>
        <authorList>
            <person name="Dahal R.H."/>
        </authorList>
    </citation>
    <scope>NUCLEOTIDE SEQUENCE [LARGE SCALE GENOMIC DNA]</scope>
    <source>
        <strain evidence="4 5">RP-1-14</strain>
    </source>
</reference>
<keyword evidence="1" id="KW-1133">Transmembrane helix</keyword>
<dbReference type="PANTHER" id="PTHR30273:SF2">
    <property type="entry name" value="PROTEIN FECR"/>
    <property type="match status" value="1"/>
</dbReference>
<keyword evidence="1" id="KW-0472">Membrane</keyword>
<sequence>MEKKHFISILSKYLQGDASLEERNFLYGYYALFMADEDVMLLISDELKEKLKANVKAGIDERIGEEINVRIAEVTTPTRLWPRLVGVAAAVAAITLGVWFYYTPRHPDTETSSAQAAVNDIAPGKNTATLTLANGKVLHLDTNRTSVTVTDSVQVTTMLTASTPRGGTYQVVLPDGTQVWLNADSKISFPSQFTGSERKILLEGEAYFEVAKNKKMPFIVESGGQLVEVLGTHFNIKAYQDEGSIKTTLLEGSVKVSRQPTPGGKIGKGFSEVLKPNQQAIMTGNKLDVIIANIEQTIAWKNGMIVFQKQSLQDIMRGVSRWYDVEVVYGPGLENILLTGSISRFKDISSILQVLELTGKVHFKVEGRRVTVMK</sequence>
<dbReference type="FunFam" id="2.60.120.1440:FF:000001">
    <property type="entry name" value="Putative anti-sigma factor"/>
    <property type="match status" value="1"/>
</dbReference>
<proteinExistence type="predicted"/>
<evidence type="ECO:0000313" key="4">
    <source>
        <dbReference type="EMBL" id="TCD02547.1"/>
    </source>
</evidence>
<evidence type="ECO:0000313" key="5">
    <source>
        <dbReference type="Proteomes" id="UP000293347"/>
    </source>
</evidence>
<organism evidence="4 5">
    <name type="scientific">Pedobacter psychroterrae</name>
    <dbReference type="NCBI Taxonomy" id="2530453"/>
    <lineage>
        <taxon>Bacteria</taxon>
        <taxon>Pseudomonadati</taxon>
        <taxon>Bacteroidota</taxon>
        <taxon>Sphingobacteriia</taxon>
        <taxon>Sphingobacteriales</taxon>
        <taxon>Sphingobacteriaceae</taxon>
        <taxon>Pedobacter</taxon>
    </lineage>
</organism>
<name>A0A4V2MLL6_9SPHI</name>
<dbReference type="Pfam" id="PF04773">
    <property type="entry name" value="FecR"/>
    <property type="match status" value="1"/>
</dbReference>
<gene>
    <name evidence="4" type="ORF">EZ437_00735</name>
</gene>
<evidence type="ECO:0000259" key="3">
    <source>
        <dbReference type="Pfam" id="PF16344"/>
    </source>
</evidence>
<dbReference type="InterPro" id="IPR006860">
    <property type="entry name" value="FecR"/>
</dbReference>
<accession>A0A4V2MLL6</accession>
<dbReference type="InterPro" id="IPR012373">
    <property type="entry name" value="Ferrdict_sens_TM"/>
</dbReference>
<dbReference type="Gene3D" id="2.60.120.1440">
    <property type="match status" value="1"/>
</dbReference>
<dbReference type="PANTHER" id="PTHR30273">
    <property type="entry name" value="PERIPLASMIC SIGNAL SENSOR AND SIGMA FACTOR ACTIVATOR FECR-RELATED"/>
    <property type="match status" value="1"/>
</dbReference>
<dbReference type="AlphaFoldDB" id="A0A4V2MLL6"/>
<dbReference type="GO" id="GO:0016989">
    <property type="term" value="F:sigma factor antagonist activity"/>
    <property type="evidence" value="ECO:0007669"/>
    <property type="project" value="TreeGrafter"/>
</dbReference>
<feature type="domain" description="Protein FecR C-terminal" evidence="3">
    <location>
        <begin position="305"/>
        <end position="372"/>
    </location>
</feature>
<protein>
    <submittedName>
        <fullName evidence="4">DUF4974 domain-containing protein</fullName>
    </submittedName>
</protein>
<comment type="caution">
    <text evidence="4">The sequence shown here is derived from an EMBL/GenBank/DDBJ whole genome shotgun (WGS) entry which is preliminary data.</text>
</comment>
<dbReference type="EMBL" id="SJSL01000001">
    <property type="protein sequence ID" value="TCD02547.1"/>
    <property type="molecule type" value="Genomic_DNA"/>
</dbReference>
<evidence type="ECO:0000259" key="2">
    <source>
        <dbReference type="Pfam" id="PF04773"/>
    </source>
</evidence>
<dbReference type="Proteomes" id="UP000293347">
    <property type="component" value="Unassembled WGS sequence"/>
</dbReference>
<dbReference type="RefSeq" id="WP_131592192.1">
    <property type="nucleotide sequence ID" value="NZ_SJSL01000001.1"/>
</dbReference>
<dbReference type="InterPro" id="IPR032508">
    <property type="entry name" value="FecR_C"/>
</dbReference>
<feature type="transmembrane region" description="Helical" evidence="1">
    <location>
        <begin position="80"/>
        <end position="102"/>
    </location>
</feature>
<dbReference type="Gene3D" id="3.55.50.30">
    <property type="match status" value="1"/>
</dbReference>
<keyword evidence="5" id="KW-1185">Reference proteome</keyword>
<dbReference type="Pfam" id="PF16344">
    <property type="entry name" value="FecR_C"/>
    <property type="match status" value="1"/>
</dbReference>
<dbReference type="OrthoDB" id="1099963at2"/>